<comment type="caution">
    <text evidence="1">The sequence shown here is derived from an EMBL/GenBank/DDBJ whole genome shotgun (WGS) entry which is preliminary data.</text>
</comment>
<keyword evidence="2" id="KW-1185">Reference proteome</keyword>
<accession>A0A2G4F6I7</accession>
<name>A0A2G4F6I7_9CYAN</name>
<evidence type="ECO:0000313" key="2">
    <source>
        <dbReference type="Proteomes" id="UP000226442"/>
    </source>
</evidence>
<dbReference type="Proteomes" id="UP000226442">
    <property type="component" value="Unassembled WGS sequence"/>
</dbReference>
<sequence>MRISSDLTFCTIVKKLFRGELTGPRPKQIYFLWNRPECLLATEVQALSSIAVNLKSQFSSIARPLTLDRAKAAKIL</sequence>
<dbReference type="AlphaFoldDB" id="A0A2G4F6I7"/>
<organism evidence="1 2">
    <name type="scientific">Tychonema bourrellyi FEM_GT703</name>
    <dbReference type="NCBI Taxonomy" id="2040638"/>
    <lineage>
        <taxon>Bacteria</taxon>
        <taxon>Bacillati</taxon>
        <taxon>Cyanobacteriota</taxon>
        <taxon>Cyanophyceae</taxon>
        <taxon>Oscillatoriophycideae</taxon>
        <taxon>Oscillatoriales</taxon>
        <taxon>Microcoleaceae</taxon>
        <taxon>Tychonema</taxon>
    </lineage>
</organism>
<reference evidence="1" key="1">
    <citation type="submission" date="2017-10" db="EMBL/GenBank/DDBJ databases">
        <title>Draft genome sequence of the planktic cyanobacteria Tychonema bourrellyi isolated from alpine lentic freshwater.</title>
        <authorList>
            <person name="Tett A."/>
            <person name="Armanini F."/>
            <person name="Asnicar F."/>
            <person name="Boscaini A."/>
            <person name="Pasolli E."/>
            <person name="Zolfo M."/>
            <person name="Donati C."/>
            <person name="Salmaso N."/>
            <person name="Segata N."/>
        </authorList>
    </citation>
    <scope>NUCLEOTIDE SEQUENCE</scope>
    <source>
        <strain evidence="1">FEM_GT703</strain>
    </source>
</reference>
<evidence type="ECO:0000313" key="1">
    <source>
        <dbReference type="EMBL" id="PHX57368.1"/>
    </source>
</evidence>
<proteinExistence type="predicted"/>
<dbReference type="EMBL" id="NXIB02000001">
    <property type="protein sequence ID" value="PHX57368.1"/>
    <property type="molecule type" value="Genomic_DNA"/>
</dbReference>
<gene>
    <name evidence="1" type="ORF">CP500_000030</name>
</gene>
<protein>
    <submittedName>
        <fullName evidence="1">Uncharacterized protein</fullName>
    </submittedName>
</protein>